<keyword evidence="2" id="KW-1185">Reference proteome</keyword>
<protein>
    <submittedName>
        <fullName evidence="1">Uncharacterized protein</fullName>
    </submittedName>
</protein>
<gene>
    <name evidence="1" type="ORF">GS03_02084</name>
</gene>
<reference evidence="1 2" key="1">
    <citation type="submission" date="2019-04" db="EMBL/GenBank/DDBJ databases">
        <title>Flavobacterium sp. GS03.</title>
        <authorList>
            <person name="Kim H."/>
        </authorList>
    </citation>
    <scope>NUCLEOTIDE SEQUENCE [LARGE SCALE GENOMIC DNA]</scope>
    <source>
        <strain evidence="1 2">GS03</strain>
    </source>
</reference>
<evidence type="ECO:0000313" key="2">
    <source>
        <dbReference type="Proteomes" id="UP000296862"/>
    </source>
</evidence>
<dbReference type="RefSeq" id="WP_136152471.1">
    <property type="nucleotide sequence ID" value="NZ_CP038810.1"/>
</dbReference>
<proteinExistence type="predicted"/>
<dbReference type="EMBL" id="CP038810">
    <property type="protein sequence ID" value="QBZ98575.1"/>
    <property type="molecule type" value="Genomic_DNA"/>
</dbReference>
<dbReference type="AlphaFoldDB" id="A0A4P7PV44"/>
<evidence type="ECO:0000313" key="1">
    <source>
        <dbReference type="EMBL" id="QBZ98575.1"/>
    </source>
</evidence>
<dbReference type="KEGG" id="fsn:GS03_02084"/>
<accession>A0A4P7PV44</accession>
<sequence>MGYSVEIIFGKEQVIKFRQGESLSDYEKLIHRKQFVFETLSERNNFYKGLSESNGWTDFEIINEYQTKLNKDEENEPTFDYWRFIEQYYPNYDHSDSILLSDILTRKLSGQEICESDEEYIKGWDVRKELMELDKELLGKAFENFFNTIYPENTI</sequence>
<organism evidence="1 2">
    <name type="scientific">Flavobacterium sangjuense</name>
    <dbReference type="NCBI Taxonomy" id="2518177"/>
    <lineage>
        <taxon>Bacteria</taxon>
        <taxon>Pseudomonadati</taxon>
        <taxon>Bacteroidota</taxon>
        <taxon>Flavobacteriia</taxon>
        <taxon>Flavobacteriales</taxon>
        <taxon>Flavobacteriaceae</taxon>
        <taxon>Flavobacterium</taxon>
    </lineage>
</organism>
<dbReference type="OrthoDB" id="1366767at2"/>
<name>A0A4P7PV44_9FLAO</name>
<dbReference type="Proteomes" id="UP000296862">
    <property type="component" value="Chromosome"/>
</dbReference>